<evidence type="ECO:0000313" key="7">
    <source>
        <dbReference type="EMBL" id="MDX8530735.1"/>
    </source>
</evidence>
<dbReference type="EMBL" id="JAVIIQ010000002">
    <property type="protein sequence ID" value="MDX8530735.1"/>
    <property type="molecule type" value="Genomic_DNA"/>
</dbReference>
<dbReference type="PANTHER" id="PTHR43649">
    <property type="entry name" value="ARABINOSE-BINDING PROTEIN-RELATED"/>
    <property type="match status" value="1"/>
</dbReference>
<evidence type="ECO:0000256" key="1">
    <source>
        <dbReference type="ARBA" id="ARBA00004418"/>
    </source>
</evidence>
<dbReference type="SUPFAM" id="SSF53850">
    <property type="entry name" value="Periplasmic binding protein-like II"/>
    <property type="match status" value="1"/>
</dbReference>
<organism evidence="7 8">
    <name type="scientific">Mesorhizobium vachelliae</name>
    <dbReference type="NCBI Taxonomy" id="3072309"/>
    <lineage>
        <taxon>Bacteria</taxon>
        <taxon>Pseudomonadati</taxon>
        <taxon>Pseudomonadota</taxon>
        <taxon>Alphaproteobacteria</taxon>
        <taxon>Hyphomicrobiales</taxon>
        <taxon>Phyllobacteriaceae</taxon>
        <taxon>Mesorhizobium</taxon>
    </lineage>
</organism>
<feature type="signal peptide" evidence="6">
    <location>
        <begin position="1"/>
        <end position="24"/>
    </location>
</feature>
<protein>
    <submittedName>
        <fullName evidence="7">Extracellular solute-binding protein</fullName>
    </submittedName>
</protein>
<dbReference type="Gene3D" id="3.40.190.10">
    <property type="entry name" value="Periplasmic binding protein-like II"/>
    <property type="match status" value="2"/>
</dbReference>
<reference evidence="7 8" key="1">
    <citation type="submission" date="2023-08" db="EMBL/GenBank/DDBJ databases">
        <title>Implementing the SeqCode for naming new Mesorhizobium species isolated from Vachellia karroo root nodules.</title>
        <authorList>
            <person name="Van Lill M."/>
        </authorList>
    </citation>
    <scope>NUCLEOTIDE SEQUENCE [LARGE SCALE GENOMIC DNA]</scope>
    <source>
        <strain evidence="7 8">VK25D</strain>
    </source>
</reference>
<feature type="chain" id="PRO_5046590443" evidence="6">
    <location>
        <begin position="25"/>
        <end position="438"/>
    </location>
</feature>
<dbReference type="PANTHER" id="PTHR43649:SF34">
    <property type="entry name" value="ABC TRANSPORTER PERIPLASMIC-BINDING PROTEIN YCJN-RELATED"/>
    <property type="match status" value="1"/>
</dbReference>
<evidence type="ECO:0000256" key="2">
    <source>
        <dbReference type="ARBA" id="ARBA00008520"/>
    </source>
</evidence>
<dbReference type="InterPro" id="IPR006059">
    <property type="entry name" value="SBP"/>
</dbReference>
<dbReference type="RefSeq" id="WP_320246115.1">
    <property type="nucleotide sequence ID" value="NZ_JAVIIQ010000002.1"/>
</dbReference>
<dbReference type="InterPro" id="IPR050490">
    <property type="entry name" value="Bact_solute-bd_prot1"/>
</dbReference>
<gene>
    <name evidence="7" type="ORF">RFM42_07085</name>
</gene>
<evidence type="ECO:0000256" key="4">
    <source>
        <dbReference type="ARBA" id="ARBA00022729"/>
    </source>
</evidence>
<evidence type="ECO:0000256" key="3">
    <source>
        <dbReference type="ARBA" id="ARBA00022448"/>
    </source>
</evidence>
<comment type="similarity">
    <text evidence="2">Belongs to the bacterial solute-binding protein 1 family.</text>
</comment>
<sequence length="438" mass="49112">MRKTVASTLAGIAFALAGSTSAFAQDKELTILWAEWDPSNYLQQLVNDFTAETGIKVTVETTPWSDFQTKAFTELNAHGDSYDLIVGDSQWLGAGSTQGHWVDLSDFFKQHKLDQVMTPATVKGYAEYPPGSGKYWAIPLEGDANGWAYRKDWFEDPKEKEAFKAKYGYDLGVPKDYKQLHDIAEFFTRPDQKRYGLAIYTQNKYDAMAMGVEQTIFSYGGSLGDYSTYAVDGIVNSDSNIKAIEMYHDLTKFTPPNWGDSFFVEDNQAFTSGLSAMAMNFFAFMPALANKATNPYADVTGYFANPPGPTGVKAAALGGQGVSIVSYSKHKDDAMKFLEWFIRDDVQQKWAEYGGYTCSQAVLTSDKFLNATPYNRAFNDSMQIVKDFWATPEYAELLDQLNQDLYPYVVNNQGSAKEALDKLTADWKATFVKYNRYK</sequence>
<keyword evidence="5" id="KW-0574">Periplasm</keyword>
<evidence type="ECO:0000313" key="8">
    <source>
        <dbReference type="Proteomes" id="UP001285154"/>
    </source>
</evidence>
<keyword evidence="3" id="KW-0813">Transport</keyword>
<comment type="subcellular location">
    <subcellularLocation>
        <location evidence="1">Periplasm</location>
    </subcellularLocation>
</comment>
<evidence type="ECO:0000256" key="5">
    <source>
        <dbReference type="ARBA" id="ARBA00022764"/>
    </source>
</evidence>
<accession>A0ABU4ZZ77</accession>
<comment type="caution">
    <text evidence="7">The sequence shown here is derived from an EMBL/GenBank/DDBJ whole genome shotgun (WGS) entry which is preliminary data.</text>
</comment>
<keyword evidence="4 6" id="KW-0732">Signal</keyword>
<dbReference type="Pfam" id="PF01547">
    <property type="entry name" value="SBP_bac_1"/>
    <property type="match status" value="1"/>
</dbReference>
<name>A0ABU4ZZ77_9HYPH</name>
<proteinExistence type="inferred from homology"/>
<evidence type="ECO:0000256" key="6">
    <source>
        <dbReference type="SAM" id="SignalP"/>
    </source>
</evidence>
<keyword evidence="8" id="KW-1185">Reference proteome</keyword>
<dbReference type="Proteomes" id="UP001285154">
    <property type="component" value="Unassembled WGS sequence"/>
</dbReference>